<dbReference type="Pfam" id="PF12680">
    <property type="entry name" value="SnoaL_2"/>
    <property type="match status" value="1"/>
</dbReference>
<dbReference type="Gene3D" id="3.10.450.50">
    <property type="match status" value="1"/>
</dbReference>
<reference evidence="2" key="1">
    <citation type="journal article" date="2015" name="Nature">
        <title>Complex archaea that bridge the gap between prokaryotes and eukaryotes.</title>
        <authorList>
            <person name="Spang A."/>
            <person name="Saw J.H."/>
            <person name="Jorgensen S.L."/>
            <person name="Zaremba-Niedzwiedzka K."/>
            <person name="Martijn J."/>
            <person name="Lind A.E."/>
            <person name="van Eijk R."/>
            <person name="Schleper C."/>
            <person name="Guy L."/>
            <person name="Ettema T.J."/>
        </authorList>
    </citation>
    <scope>NUCLEOTIDE SEQUENCE</scope>
</reference>
<accession>A0A0F9TGZ1</accession>
<gene>
    <name evidence="2" type="ORF">LCGC14_0349230</name>
</gene>
<feature type="domain" description="SnoaL-like" evidence="1">
    <location>
        <begin position="14"/>
        <end position="114"/>
    </location>
</feature>
<dbReference type="EMBL" id="LAZR01000261">
    <property type="protein sequence ID" value="KKN78529.1"/>
    <property type="molecule type" value="Genomic_DNA"/>
</dbReference>
<comment type="caution">
    <text evidence="2">The sequence shown here is derived from an EMBL/GenBank/DDBJ whole genome shotgun (WGS) entry which is preliminary data.</text>
</comment>
<proteinExistence type="predicted"/>
<protein>
    <recommendedName>
        <fullName evidence="1">SnoaL-like domain-containing protein</fullName>
    </recommendedName>
</protein>
<evidence type="ECO:0000313" key="2">
    <source>
        <dbReference type="EMBL" id="KKN78529.1"/>
    </source>
</evidence>
<sequence>MNSSQFAEQFAEGFAALNKHNLERLAELYDPQIHFTDPLHDVHGLEPLRAYCENLYANVSELQFEFLQCSGIDNEQALLRWNMRYRHPRLAGGESICVPGCSVISFRDCRVYRHVDYYDAGALLYEHIPLLGQVIAWLKRRLA</sequence>
<organism evidence="2">
    <name type="scientific">marine sediment metagenome</name>
    <dbReference type="NCBI Taxonomy" id="412755"/>
    <lineage>
        <taxon>unclassified sequences</taxon>
        <taxon>metagenomes</taxon>
        <taxon>ecological metagenomes</taxon>
    </lineage>
</organism>
<dbReference type="SUPFAM" id="SSF54427">
    <property type="entry name" value="NTF2-like"/>
    <property type="match status" value="1"/>
</dbReference>
<dbReference type="InterPro" id="IPR037401">
    <property type="entry name" value="SnoaL-like"/>
</dbReference>
<dbReference type="AlphaFoldDB" id="A0A0F9TGZ1"/>
<name>A0A0F9TGZ1_9ZZZZ</name>
<dbReference type="InterPro" id="IPR032710">
    <property type="entry name" value="NTF2-like_dom_sf"/>
</dbReference>
<evidence type="ECO:0000259" key="1">
    <source>
        <dbReference type="Pfam" id="PF12680"/>
    </source>
</evidence>